<evidence type="ECO:0000313" key="6">
    <source>
        <dbReference type="Proteomes" id="UP000193689"/>
    </source>
</evidence>
<feature type="chain" id="PRO_5011988237" evidence="3">
    <location>
        <begin position="20"/>
        <end position="538"/>
    </location>
</feature>
<evidence type="ECO:0000313" key="5">
    <source>
        <dbReference type="EMBL" id="ORY63875.1"/>
    </source>
</evidence>
<keyword evidence="3" id="KW-0732">Signal</keyword>
<dbReference type="Gene3D" id="3.40.462.20">
    <property type="match status" value="1"/>
</dbReference>
<sequence length="538" mass="59167">MAALANLLLCLLLTAFSNAAPPLFESEKIQLTNADIRALSPACKVYSKDPDWPSEDAWTALDELVHGSLLQPRPQAAPCYPDPEYNAEGCAAMTAKWTNSHTHFDDPLEMMSPVYQGLTCVPPNIYDSKGCTQGGLPLYIINATTPKHVKAGVNSARNTGEIEYLEEYVDEVEGYAGPAFKCGTGVQAFEIYKAAHEKCRVVVGGEGETVGVMGGYIQGAGHSPLISLYGTGADQVLAFEVVTPDGRFVTADSTQNTDLFWAMRGGGGSTFGVATSVTIKAYPDMPVTVSRFSFSTANMSNETFWGGVRAYFDYFIPNADAGTYSYFLLLPNVTNLGIRFDPNITHYPSFYPAWHSSFPLEVVSKVNVTSGSRLSPRANFEDPELLNKTFSNIKLSSQTNHFIVGFNMKNICPSNPSNAVNPAWRQNVFFSLQSVRWSLNATAAQILEARKEFSYGTMQRWRDITPGAGSYLAESDRLEPEFQQSFYGDKYERLLEIKKRYDPLDVFWAATSVGSEFWAVDSVDGLPKENGKLCRVQG</sequence>
<name>A0A1Y2DZ10_9PEZI</name>
<dbReference type="InterPro" id="IPR036318">
    <property type="entry name" value="FAD-bd_PCMH-like_sf"/>
</dbReference>
<evidence type="ECO:0000256" key="3">
    <source>
        <dbReference type="SAM" id="SignalP"/>
    </source>
</evidence>
<dbReference type="InterPro" id="IPR012951">
    <property type="entry name" value="BBE"/>
</dbReference>
<keyword evidence="2" id="KW-0560">Oxidoreductase</keyword>
<dbReference type="GO" id="GO:0016491">
    <property type="term" value="F:oxidoreductase activity"/>
    <property type="evidence" value="ECO:0007669"/>
    <property type="project" value="UniProtKB-KW"/>
</dbReference>
<dbReference type="Pfam" id="PF08031">
    <property type="entry name" value="BBE"/>
    <property type="match status" value="1"/>
</dbReference>
<dbReference type="InterPro" id="IPR050432">
    <property type="entry name" value="FAD-linked_Oxidoreductases_BP"/>
</dbReference>
<dbReference type="GeneID" id="63778281"/>
<dbReference type="PANTHER" id="PTHR13878">
    <property type="entry name" value="GULONOLACTONE OXIDASE"/>
    <property type="match status" value="1"/>
</dbReference>
<dbReference type="InParanoid" id="A0A1Y2DZ10"/>
<accession>A0A1Y2DZ10</accession>
<protein>
    <submittedName>
        <fullName evidence="5">FAD binding domain-containing protein</fullName>
    </submittedName>
</protein>
<keyword evidence="6" id="KW-1185">Reference proteome</keyword>
<dbReference type="AlphaFoldDB" id="A0A1Y2DZ10"/>
<feature type="domain" description="FAD-binding PCMH-type" evidence="4">
    <location>
        <begin position="90"/>
        <end position="284"/>
    </location>
</feature>
<dbReference type="STRING" id="1141098.A0A1Y2DZ10"/>
<dbReference type="Pfam" id="PF01565">
    <property type="entry name" value="FAD_binding_4"/>
    <property type="match status" value="1"/>
</dbReference>
<dbReference type="PANTHER" id="PTHR13878:SF91">
    <property type="entry name" value="FAD BINDING DOMAIN PROTEIN (AFU_ORTHOLOGUE AFUA_6G12070)-RELATED"/>
    <property type="match status" value="1"/>
</dbReference>
<comment type="caution">
    <text evidence="5">The sequence shown here is derived from an EMBL/GenBank/DDBJ whole genome shotgun (WGS) entry which is preliminary data.</text>
</comment>
<dbReference type="InterPro" id="IPR016166">
    <property type="entry name" value="FAD-bd_PCMH"/>
</dbReference>
<reference evidence="5 6" key="1">
    <citation type="submission" date="2016-07" db="EMBL/GenBank/DDBJ databases">
        <title>Pervasive Adenine N6-methylation of Active Genes in Fungi.</title>
        <authorList>
            <consortium name="DOE Joint Genome Institute"/>
            <person name="Mondo S.J."/>
            <person name="Dannebaum R.O."/>
            <person name="Kuo R.C."/>
            <person name="Labutti K."/>
            <person name="Haridas S."/>
            <person name="Kuo A."/>
            <person name="Salamov A."/>
            <person name="Ahrendt S.R."/>
            <person name="Lipzen A."/>
            <person name="Sullivan W."/>
            <person name="Andreopoulos W.B."/>
            <person name="Clum A."/>
            <person name="Lindquist E."/>
            <person name="Daum C."/>
            <person name="Ramamoorthy G.K."/>
            <person name="Gryganskyi A."/>
            <person name="Culley D."/>
            <person name="Magnuson J.K."/>
            <person name="James T.Y."/>
            <person name="O'Malley M.A."/>
            <person name="Stajich J.E."/>
            <person name="Spatafora J.W."/>
            <person name="Visel A."/>
            <person name="Grigoriev I.V."/>
        </authorList>
    </citation>
    <scope>NUCLEOTIDE SEQUENCE [LARGE SCALE GENOMIC DNA]</scope>
    <source>
        <strain evidence="5 6">CBS 129021</strain>
    </source>
</reference>
<comment type="similarity">
    <text evidence="1">Belongs to the oxygen-dependent FAD-linked oxidoreductase family.</text>
</comment>
<dbReference type="SUPFAM" id="SSF56176">
    <property type="entry name" value="FAD-binding/transporter-associated domain-like"/>
    <property type="match status" value="1"/>
</dbReference>
<dbReference type="EMBL" id="MCFJ01000007">
    <property type="protein sequence ID" value="ORY63875.1"/>
    <property type="molecule type" value="Genomic_DNA"/>
</dbReference>
<evidence type="ECO:0000256" key="1">
    <source>
        <dbReference type="ARBA" id="ARBA00005466"/>
    </source>
</evidence>
<evidence type="ECO:0000256" key="2">
    <source>
        <dbReference type="ARBA" id="ARBA00023002"/>
    </source>
</evidence>
<organism evidence="5 6">
    <name type="scientific">Pseudomassariella vexata</name>
    <dbReference type="NCBI Taxonomy" id="1141098"/>
    <lineage>
        <taxon>Eukaryota</taxon>
        <taxon>Fungi</taxon>
        <taxon>Dikarya</taxon>
        <taxon>Ascomycota</taxon>
        <taxon>Pezizomycotina</taxon>
        <taxon>Sordariomycetes</taxon>
        <taxon>Xylariomycetidae</taxon>
        <taxon>Amphisphaeriales</taxon>
        <taxon>Pseudomassariaceae</taxon>
        <taxon>Pseudomassariella</taxon>
    </lineage>
</organism>
<dbReference type="Proteomes" id="UP000193689">
    <property type="component" value="Unassembled WGS sequence"/>
</dbReference>
<feature type="signal peptide" evidence="3">
    <location>
        <begin position="1"/>
        <end position="19"/>
    </location>
</feature>
<dbReference type="InterPro" id="IPR016169">
    <property type="entry name" value="FAD-bd_PCMH_sub2"/>
</dbReference>
<gene>
    <name evidence="5" type="ORF">BCR38DRAFT_457715</name>
</gene>
<evidence type="ECO:0000259" key="4">
    <source>
        <dbReference type="PROSITE" id="PS51387"/>
    </source>
</evidence>
<dbReference type="PROSITE" id="PS51387">
    <property type="entry name" value="FAD_PCMH"/>
    <property type="match status" value="1"/>
</dbReference>
<proteinExistence type="inferred from homology"/>
<dbReference type="OrthoDB" id="9983560at2759"/>
<dbReference type="InterPro" id="IPR006094">
    <property type="entry name" value="Oxid_FAD_bind_N"/>
</dbReference>
<dbReference type="GO" id="GO:0071949">
    <property type="term" value="F:FAD binding"/>
    <property type="evidence" value="ECO:0007669"/>
    <property type="project" value="InterPro"/>
</dbReference>
<dbReference type="Gene3D" id="3.30.465.10">
    <property type="match status" value="2"/>
</dbReference>
<dbReference type="RefSeq" id="XP_040715289.1">
    <property type="nucleotide sequence ID" value="XM_040862069.1"/>
</dbReference>